<evidence type="ECO:0000313" key="1">
    <source>
        <dbReference type="EMBL" id="ABD86573.1"/>
    </source>
</evidence>
<dbReference type="AlphaFoldDB" id="Q21AL3"/>
<dbReference type="Gene3D" id="1.10.30.50">
    <property type="match status" value="1"/>
</dbReference>
<proteinExistence type="predicted"/>
<evidence type="ECO:0008006" key="2">
    <source>
        <dbReference type="Google" id="ProtNLM"/>
    </source>
</evidence>
<dbReference type="STRING" id="316056.RPC_1003"/>
<gene>
    <name evidence="1" type="ordered locus">RPC_1003</name>
</gene>
<protein>
    <recommendedName>
        <fullName evidence="2">HNH endonuclease</fullName>
    </recommendedName>
</protein>
<name>Q21AL3_RHOPB</name>
<dbReference type="EMBL" id="CP000301">
    <property type="protein sequence ID" value="ABD86573.1"/>
    <property type="molecule type" value="Genomic_DNA"/>
</dbReference>
<reference evidence="1" key="1">
    <citation type="submission" date="2006-03" db="EMBL/GenBank/DDBJ databases">
        <title>Complete sequence of Rhodopseudomonas palustris BisB18.</title>
        <authorList>
            <consortium name="US DOE Joint Genome Institute"/>
            <person name="Copeland A."/>
            <person name="Lucas S."/>
            <person name="Lapidus A."/>
            <person name="Barry K."/>
            <person name="Detter J.C."/>
            <person name="Glavina del Rio T."/>
            <person name="Hammon N."/>
            <person name="Israni S."/>
            <person name="Dalin E."/>
            <person name="Tice H."/>
            <person name="Pitluck S."/>
            <person name="Chain P."/>
            <person name="Malfatti S."/>
            <person name="Shin M."/>
            <person name="Vergez L."/>
            <person name="Schmutz J."/>
            <person name="Larimer F."/>
            <person name="Land M."/>
            <person name="Hauser L."/>
            <person name="Pelletier D.A."/>
            <person name="Kyrpides N."/>
            <person name="Anderson I."/>
            <person name="Oda Y."/>
            <person name="Harwood C.S."/>
            <person name="Richardson P."/>
        </authorList>
    </citation>
    <scope>NUCLEOTIDE SEQUENCE [LARGE SCALE GENOMIC DNA]</scope>
    <source>
        <strain evidence="1">BisB18</strain>
    </source>
</reference>
<sequence>MVMPLPVPAACSLQLVDDLVAERQSGKNKLFFNGIAAEWRRRVQTYLDERGSPATVPTWPLIGPDKKKFLNLYASPADGTAQKNVLAALRDHTLTICPACGEAGRPNTLDHYLPKDVYPHFCVTPHNLFPMCDACQIEKGSKTGDVADPRFFLHPYYDIFIGQQVLGLSIHAPYV</sequence>
<dbReference type="HOGENOM" id="CLU_1531374_0_0_5"/>
<dbReference type="KEGG" id="rpc:RPC_1003"/>
<dbReference type="eggNOG" id="COG1403">
    <property type="taxonomic scope" value="Bacteria"/>
</dbReference>
<accession>Q21AL3</accession>
<organism evidence="1">
    <name type="scientific">Rhodopseudomonas palustris (strain BisB18)</name>
    <dbReference type="NCBI Taxonomy" id="316056"/>
    <lineage>
        <taxon>Bacteria</taxon>
        <taxon>Pseudomonadati</taxon>
        <taxon>Pseudomonadota</taxon>
        <taxon>Alphaproteobacteria</taxon>
        <taxon>Hyphomicrobiales</taxon>
        <taxon>Nitrobacteraceae</taxon>
        <taxon>Rhodopseudomonas</taxon>
    </lineage>
</organism>